<feature type="transmembrane region" description="Helical" evidence="1">
    <location>
        <begin position="24"/>
        <end position="46"/>
    </location>
</feature>
<keyword evidence="1" id="KW-0472">Membrane</keyword>
<feature type="transmembrane region" description="Helical" evidence="1">
    <location>
        <begin position="98"/>
        <end position="116"/>
    </location>
</feature>
<feature type="transmembrane region" description="Helical" evidence="1">
    <location>
        <begin position="122"/>
        <end position="138"/>
    </location>
</feature>
<organism evidence="2 3">
    <name type="scientific">Brachybacterium nesterenkovii</name>
    <dbReference type="NCBI Taxonomy" id="47847"/>
    <lineage>
        <taxon>Bacteria</taxon>
        <taxon>Bacillati</taxon>
        <taxon>Actinomycetota</taxon>
        <taxon>Actinomycetes</taxon>
        <taxon>Micrococcales</taxon>
        <taxon>Dermabacteraceae</taxon>
        <taxon>Brachybacterium</taxon>
    </lineage>
</organism>
<feature type="transmembrane region" description="Helical" evidence="1">
    <location>
        <begin position="166"/>
        <end position="186"/>
    </location>
</feature>
<proteinExistence type="predicted"/>
<evidence type="ECO:0000313" key="3">
    <source>
        <dbReference type="Proteomes" id="UP000195981"/>
    </source>
</evidence>
<keyword evidence="1" id="KW-0812">Transmembrane</keyword>
<dbReference type="EMBL" id="FWFG01000101">
    <property type="protein sequence ID" value="SLM94713.1"/>
    <property type="molecule type" value="Genomic_DNA"/>
</dbReference>
<keyword evidence="1" id="KW-1133">Transmembrane helix</keyword>
<gene>
    <name evidence="2" type="ORF">FM110_11775</name>
</gene>
<accession>A0A1X6X6H0</accession>
<dbReference type="AlphaFoldDB" id="A0A1X6X6H0"/>
<dbReference type="InterPro" id="IPR049500">
    <property type="entry name" value="Peptidase_M50B-like"/>
</dbReference>
<reference evidence="2 3" key="1">
    <citation type="submission" date="2017-02" db="EMBL/GenBank/DDBJ databases">
        <authorList>
            <person name="Peterson S.W."/>
        </authorList>
    </citation>
    <scope>NUCLEOTIDE SEQUENCE [LARGE SCALE GENOMIC DNA]</scope>
    <source>
        <strain evidence="2 3">CIP104813</strain>
    </source>
</reference>
<feature type="transmembrane region" description="Helical" evidence="1">
    <location>
        <begin position="143"/>
        <end position="160"/>
    </location>
</feature>
<dbReference type="Pfam" id="PF13398">
    <property type="entry name" value="Peptidase_M50B"/>
    <property type="match status" value="1"/>
</dbReference>
<dbReference type="Proteomes" id="UP000195981">
    <property type="component" value="Unassembled WGS sequence"/>
</dbReference>
<evidence type="ECO:0000256" key="1">
    <source>
        <dbReference type="SAM" id="Phobius"/>
    </source>
</evidence>
<sequence length="236" mass="24682">MDWNDILDQAIEHARPADAAPPGWWTLLALAVACVVVALPLTWRLLRPAVTIVHELGHGIVGMACGRRFTGFVVSGDMSGHAETVGPSRGLGRVLSAWAGYPAPALVGALLVQVAFGGRARPVVTAILVVLALSLVLVRSAHTLGAVLLALAATGALWWLAGPTVLAAAVLAVGVLLLLGAWRHLGAVIGHGRAQDDPQQLARLTGVPAWAWTLSYALVIGACTWWAWRAISPHMA</sequence>
<dbReference type="RefSeq" id="WP_234992415.1">
    <property type="nucleotide sequence ID" value="NZ_FWFG01000101.1"/>
</dbReference>
<protein>
    <submittedName>
        <fullName evidence="2">Putative integral membrane protein</fullName>
    </submittedName>
</protein>
<name>A0A1X6X6H0_9MICO</name>
<evidence type="ECO:0000313" key="2">
    <source>
        <dbReference type="EMBL" id="SLM94713.1"/>
    </source>
</evidence>
<keyword evidence="3" id="KW-1185">Reference proteome</keyword>
<feature type="transmembrane region" description="Helical" evidence="1">
    <location>
        <begin position="207"/>
        <end position="228"/>
    </location>
</feature>